<evidence type="ECO:0000256" key="2">
    <source>
        <dbReference type="SAM" id="Phobius"/>
    </source>
</evidence>
<comment type="caution">
    <text evidence="3">The sequence shown here is derived from an EMBL/GenBank/DDBJ whole genome shotgun (WGS) entry which is preliminary data.</text>
</comment>
<organism evidence="3 4">
    <name type="scientific">Hamadaea flava</name>
    <dbReference type="NCBI Taxonomy" id="1742688"/>
    <lineage>
        <taxon>Bacteria</taxon>
        <taxon>Bacillati</taxon>
        <taxon>Actinomycetota</taxon>
        <taxon>Actinomycetes</taxon>
        <taxon>Micromonosporales</taxon>
        <taxon>Micromonosporaceae</taxon>
        <taxon>Hamadaea</taxon>
    </lineage>
</organism>
<proteinExistence type="predicted"/>
<evidence type="ECO:0000313" key="3">
    <source>
        <dbReference type="EMBL" id="MFC4129417.1"/>
    </source>
</evidence>
<dbReference type="RefSeq" id="WP_253759346.1">
    <property type="nucleotide sequence ID" value="NZ_JAMZDZ010000001.1"/>
</dbReference>
<name>A0ABV8LGF8_9ACTN</name>
<dbReference type="EMBL" id="JBHSAY010000003">
    <property type="protein sequence ID" value="MFC4129417.1"/>
    <property type="molecule type" value="Genomic_DNA"/>
</dbReference>
<keyword evidence="4" id="KW-1185">Reference proteome</keyword>
<protein>
    <recommendedName>
        <fullName evidence="5">DUF485 domain-containing protein</fullName>
    </recommendedName>
</protein>
<evidence type="ECO:0000256" key="1">
    <source>
        <dbReference type="SAM" id="MobiDB-lite"/>
    </source>
</evidence>
<gene>
    <name evidence="3" type="ORF">ACFOZ4_02190</name>
</gene>
<feature type="region of interest" description="Disordered" evidence="1">
    <location>
        <begin position="1"/>
        <end position="22"/>
    </location>
</feature>
<evidence type="ECO:0008006" key="5">
    <source>
        <dbReference type="Google" id="ProtNLM"/>
    </source>
</evidence>
<keyword evidence="2" id="KW-1133">Transmembrane helix</keyword>
<evidence type="ECO:0000313" key="4">
    <source>
        <dbReference type="Proteomes" id="UP001595816"/>
    </source>
</evidence>
<keyword evidence="2" id="KW-0472">Membrane</keyword>
<accession>A0ABV8LGF8</accession>
<sequence length="139" mass="14663">MTPPPDGSESAAQRADEPPGPVRTRVVLAEIATPRRGGDPAAPAAVQDVLLRGLVRAQLALALRLAVVVLVGLGSLPLLFSLAPSFGEVRIAGFRLPWLLLGLLAYPFLIGVGVAFVRLANRNETDFAALHRDAGGERR</sequence>
<reference evidence="4" key="1">
    <citation type="journal article" date="2019" name="Int. J. Syst. Evol. Microbiol.">
        <title>The Global Catalogue of Microorganisms (GCM) 10K type strain sequencing project: providing services to taxonomists for standard genome sequencing and annotation.</title>
        <authorList>
            <consortium name="The Broad Institute Genomics Platform"/>
            <consortium name="The Broad Institute Genome Sequencing Center for Infectious Disease"/>
            <person name="Wu L."/>
            <person name="Ma J."/>
        </authorList>
    </citation>
    <scope>NUCLEOTIDE SEQUENCE [LARGE SCALE GENOMIC DNA]</scope>
    <source>
        <strain evidence="4">CGMCC 4.7289</strain>
    </source>
</reference>
<dbReference type="Proteomes" id="UP001595816">
    <property type="component" value="Unassembled WGS sequence"/>
</dbReference>
<feature type="transmembrane region" description="Helical" evidence="2">
    <location>
        <begin position="61"/>
        <end position="84"/>
    </location>
</feature>
<feature type="transmembrane region" description="Helical" evidence="2">
    <location>
        <begin position="96"/>
        <end position="117"/>
    </location>
</feature>
<keyword evidence="2" id="KW-0812">Transmembrane</keyword>